<protein>
    <submittedName>
        <fullName evidence="2">Uncharacterized protein</fullName>
    </submittedName>
</protein>
<dbReference type="PANTHER" id="PTHR31094:SF2">
    <property type="entry name" value="RIKEN CDNA 2310061I04 GENE"/>
    <property type="match status" value="1"/>
</dbReference>
<name>A0ABR4N1B0_9FUNG</name>
<dbReference type="Proteomes" id="UP001527925">
    <property type="component" value="Unassembled WGS sequence"/>
</dbReference>
<dbReference type="Pfam" id="PF10184">
    <property type="entry name" value="DUF2358"/>
    <property type="match status" value="1"/>
</dbReference>
<organism evidence="2 3">
    <name type="scientific">Polyrhizophydium stewartii</name>
    <dbReference type="NCBI Taxonomy" id="2732419"/>
    <lineage>
        <taxon>Eukaryota</taxon>
        <taxon>Fungi</taxon>
        <taxon>Fungi incertae sedis</taxon>
        <taxon>Chytridiomycota</taxon>
        <taxon>Chytridiomycota incertae sedis</taxon>
        <taxon>Chytridiomycetes</taxon>
        <taxon>Rhizophydiales</taxon>
        <taxon>Rhizophydiales incertae sedis</taxon>
        <taxon>Polyrhizophydium</taxon>
    </lineage>
</organism>
<dbReference type="EMBL" id="JADGIZ020000048">
    <property type="protein sequence ID" value="KAL2913299.1"/>
    <property type="molecule type" value="Genomic_DNA"/>
</dbReference>
<sequence length="323" mass="35486">MHPTDATTEPLPTACKPAPAARRTARPDAGSRTRRDARLWAGFHALPPIHDFGRLAQVLDKPLGRPSNIEDAAARVRASGVPESGVQPRRPVQPPAVAPPTAVLPAGLLAMSAPDPTPNDQRGDDDSFFVNVGRATDVLREDLTDFFECGLSHRGIYSENIVFVEPSHTHFRCEGLQYYRAIAETLRLSVRCYFDDVSLEITSMRQTQGNDHEPLVRQSQPHAADDQPAGSGDIQDDHPPRPSADASDLDVPDVRLVVRWTFAGQPRVSSLMSSPKVIEYQGVFEYRFDNTGRICEHRVRSIHPAPPFAAALRLFRGPAVDAV</sequence>
<accession>A0ABR4N1B0</accession>
<feature type="compositionally biased region" description="Low complexity" evidence="1">
    <location>
        <begin position="12"/>
        <end position="22"/>
    </location>
</feature>
<dbReference type="PANTHER" id="PTHR31094">
    <property type="entry name" value="RIKEN CDNA 2310061I04 GENE"/>
    <property type="match status" value="1"/>
</dbReference>
<reference evidence="2 3" key="1">
    <citation type="submission" date="2023-09" db="EMBL/GenBank/DDBJ databases">
        <title>Pangenome analysis of Batrachochytrium dendrobatidis and related Chytrids.</title>
        <authorList>
            <person name="Yacoub M.N."/>
            <person name="Stajich J.E."/>
            <person name="James T.Y."/>
        </authorList>
    </citation>
    <scope>NUCLEOTIDE SEQUENCE [LARGE SCALE GENOMIC DNA]</scope>
    <source>
        <strain evidence="2 3">JEL0888</strain>
    </source>
</reference>
<feature type="region of interest" description="Disordered" evidence="1">
    <location>
        <begin position="205"/>
        <end position="248"/>
    </location>
</feature>
<evidence type="ECO:0000313" key="3">
    <source>
        <dbReference type="Proteomes" id="UP001527925"/>
    </source>
</evidence>
<keyword evidence="3" id="KW-1185">Reference proteome</keyword>
<evidence type="ECO:0000313" key="2">
    <source>
        <dbReference type="EMBL" id="KAL2913299.1"/>
    </source>
</evidence>
<comment type="caution">
    <text evidence="2">The sequence shown here is derived from an EMBL/GenBank/DDBJ whole genome shotgun (WGS) entry which is preliminary data.</text>
</comment>
<dbReference type="InterPro" id="IPR018790">
    <property type="entry name" value="DUF2358"/>
</dbReference>
<proteinExistence type="predicted"/>
<evidence type="ECO:0000256" key="1">
    <source>
        <dbReference type="SAM" id="MobiDB-lite"/>
    </source>
</evidence>
<feature type="region of interest" description="Disordered" evidence="1">
    <location>
        <begin position="1"/>
        <end position="33"/>
    </location>
</feature>
<gene>
    <name evidence="2" type="ORF">HK105_207177</name>
</gene>